<feature type="region of interest" description="Disordered" evidence="1">
    <location>
        <begin position="67"/>
        <end position="105"/>
    </location>
</feature>
<protein>
    <recommendedName>
        <fullName evidence="2">Transposase InsH N-terminal domain-containing protein</fullName>
    </recommendedName>
</protein>
<sequence>MDSVFSRMYESDVKGGHPSIGPQQLIRALLLQVLYSIRGERMLTEQISYNRLFHWFVGLAMDEAVCDHSTKSDDDSPPDGGAGSHEHWHGEKRSNDTHEFSPDSQARLFRKSRAMGAMLCYMGHVLTDSRHGLVFNHR</sequence>
<accession>A0A7W8LEV2</accession>
<organism evidence="3 4">
    <name type="scientific">Paraburkholderia youngii</name>
    <dbReference type="NCBI Taxonomy" id="2782701"/>
    <lineage>
        <taxon>Bacteria</taxon>
        <taxon>Pseudomonadati</taxon>
        <taxon>Pseudomonadota</taxon>
        <taxon>Betaproteobacteria</taxon>
        <taxon>Burkholderiales</taxon>
        <taxon>Burkholderiaceae</taxon>
        <taxon>Paraburkholderia</taxon>
    </lineage>
</organism>
<evidence type="ECO:0000313" key="4">
    <source>
        <dbReference type="Proteomes" id="UP000592820"/>
    </source>
</evidence>
<reference evidence="3 4" key="1">
    <citation type="submission" date="2020-08" db="EMBL/GenBank/DDBJ databases">
        <title>Genomic Encyclopedia of Type Strains, Phase IV (KMG-V): Genome sequencing to study the core and pangenomes of soil and plant-associated prokaryotes.</title>
        <authorList>
            <person name="Whitman W."/>
        </authorList>
    </citation>
    <scope>NUCLEOTIDE SEQUENCE [LARGE SCALE GENOMIC DNA]</scope>
    <source>
        <strain evidence="3 4">JPY162</strain>
    </source>
</reference>
<comment type="caution">
    <text evidence="3">The sequence shown here is derived from an EMBL/GenBank/DDBJ whole genome shotgun (WGS) entry which is preliminary data.</text>
</comment>
<gene>
    <name evidence="3" type="ORF">HDG41_007419</name>
</gene>
<dbReference type="Proteomes" id="UP000592820">
    <property type="component" value="Unassembled WGS sequence"/>
</dbReference>
<evidence type="ECO:0000256" key="1">
    <source>
        <dbReference type="SAM" id="MobiDB-lite"/>
    </source>
</evidence>
<name>A0A7W8LEV2_9BURK</name>
<dbReference type="PANTHER" id="PTHR35604">
    <property type="entry name" value="TRANSPOSASE INSH FOR INSERTION SEQUENCE ELEMENT IS5A-RELATED"/>
    <property type="match status" value="1"/>
</dbReference>
<dbReference type="AlphaFoldDB" id="A0A7W8LEV2"/>
<proteinExistence type="predicted"/>
<feature type="domain" description="Transposase InsH N-terminal" evidence="2">
    <location>
        <begin position="3"/>
        <end position="70"/>
    </location>
</feature>
<evidence type="ECO:0000259" key="2">
    <source>
        <dbReference type="Pfam" id="PF05598"/>
    </source>
</evidence>
<evidence type="ECO:0000313" key="3">
    <source>
        <dbReference type="EMBL" id="MBB5405323.1"/>
    </source>
</evidence>
<dbReference type="EMBL" id="JACHDE010000031">
    <property type="protein sequence ID" value="MBB5405323.1"/>
    <property type="molecule type" value="Genomic_DNA"/>
</dbReference>
<dbReference type="Pfam" id="PF05598">
    <property type="entry name" value="DUF772"/>
    <property type="match status" value="1"/>
</dbReference>
<feature type="compositionally biased region" description="Basic and acidic residues" evidence="1">
    <location>
        <begin position="84"/>
        <end position="101"/>
    </location>
</feature>
<dbReference type="PANTHER" id="PTHR35604:SF2">
    <property type="entry name" value="TRANSPOSASE INSH FOR INSERTION SEQUENCE ELEMENT IS5A-RELATED"/>
    <property type="match status" value="1"/>
</dbReference>
<dbReference type="InterPro" id="IPR008490">
    <property type="entry name" value="Transposase_InsH_N"/>
</dbReference>